<dbReference type="RefSeq" id="WP_188612307.1">
    <property type="nucleotide sequence ID" value="NZ_BMGG01000011.1"/>
</dbReference>
<dbReference type="GO" id="GO:0003824">
    <property type="term" value="F:catalytic activity"/>
    <property type="evidence" value="ECO:0007669"/>
    <property type="project" value="InterPro"/>
</dbReference>
<dbReference type="AlphaFoldDB" id="A0A916UV96"/>
<dbReference type="PANTHER" id="PTHR43802:SF1">
    <property type="entry name" value="IP11341P-RELATED"/>
    <property type="match status" value="1"/>
</dbReference>
<dbReference type="Gene3D" id="3.90.226.10">
    <property type="entry name" value="2-enoyl-CoA Hydratase, Chain A, domain 1"/>
    <property type="match status" value="1"/>
</dbReference>
<evidence type="ECO:0000313" key="4">
    <source>
        <dbReference type="Proteomes" id="UP000637002"/>
    </source>
</evidence>
<accession>A0A916UV96</accession>
<dbReference type="Proteomes" id="UP000637002">
    <property type="component" value="Unassembled WGS sequence"/>
</dbReference>
<gene>
    <name evidence="3" type="ORF">GCM10010994_54270</name>
</gene>
<dbReference type="SUPFAM" id="SSF52096">
    <property type="entry name" value="ClpP/crotonase"/>
    <property type="match status" value="1"/>
</dbReference>
<evidence type="ECO:0000256" key="1">
    <source>
        <dbReference type="ARBA" id="ARBA00005254"/>
    </source>
</evidence>
<dbReference type="EMBL" id="BMGG01000011">
    <property type="protein sequence ID" value="GGC89577.1"/>
    <property type="molecule type" value="Genomic_DNA"/>
</dbReference>
<protein>
    <submittedName>
        <fullName evidence="3">Enoyl-CoA hydratase</fullName>
    </submittedName>
</protein>
<sequence length="263" mass="28252">MSAEAVLYTVADQVGWIRLNRPDQLNALSQEMVAGLARAIAAVETDPEVRVVVLTGQGRAFCAGGDLKGFLGRLEGAEYREFAGDLRRSMDLFLRLEQLPKPVIAAVNGVTVAGGLELILCCDIVIAAAGAQIGDGHLKYGVLPGSGSSVRLPRKLPVNVARRLLLTGELVPAETLLRWGLVNEVVPPAELEATVSALARHMAGLSPLGLAWVKQLAADGLSQPLEGALRNEITTFEAYIRSDDFLEGMRAFSEKRRPRFTGR</sequence>
<dbReference type="InterPro" id="IPR018376">
    <property type="entry name" value="Enoyl-CoA_hyd/isom_CS"/>
</dbReference>
<comment type="caution">
    <text evidence="3">The sequence shown here is derived from an EMBL/GenBank/DDBJ whole genome shotgun (WGS) entry which is preliminary data.</text>
</comment>
<evidence type="ECO:0000313" key="3">
    <source>
        <dbReference type="EMBL" id="GGC89577.1"/>
    </source>
</evidence>
<dbReference type="InterPro" id="IPR029045">
    <property type="entry name" value="ClpP/crotonase-like_dom_sf"/>
</dbReference>
<reference evidence="3" key="2">
    <citation type="submission" date="2020-09" db="EMBL/GenBank/DDBJ databases">
        <authorList>
            <person name="Sun Q."/>
            <person name="Zhou Y."/>
        </authorList>
    </citation>
    <scope>NUCLEOTIDE SEQUENCE</scope>
    <source>
        <strain evidence="3">CGMCC 1.12919</strain>
    </source>
</reference>
<evidence type="ECO:0000256" key="2">
    <source>
        <dbReference type="RuleBase" id="RU003707"/>
    </source>
</evidence>
<dbReference type="CDD" id="cd06558">
    <property type="entry name" value="crotonase-like"/>
    <property type="match status" value="1"/>
</dbReference>
<reference evidence="3" key="1">
    <citation type="journal article" date="2014" name="Int. J. Syst. Evol. Microbiol.">
        <title>Complete genome sequence of Corynebacterium casei LMG S-19264T (=DSM 44701T), isolated from a smear-ripened cheese.</title>
        <authorList>
            <consortium name="US DOE Joint Genome Institute (JGI-PGF)"/>
            <person name="Walter F."/>
            <person name="Albersmeier A."/>
            <person name="Kalinowski J."/>
            <person name="Ruckert C."/>
        </authorList>
    </citation>
    <scope>NUCLEOTIDE SEQUENCE</scope>
    <source>
        <strain evidence="3">CGMCC 1.12919</strain>
    </source>
</reference>
<keyword evidence="4" id="KW-1185">Reference proteome</keyword>
<dbReference type="InterPro" id="IPR001753">
    <property type="entry name" value="Enoyl-CoA_hydra/iso"/>
</dbReference>
<organism evidence="3 4">
    <name type="scientific">Chelatococcus reniformis</name>
    <dbReference type="NCBI Taxonomy" id="1494448"/>
    <lineage>
        <taxon>Bacteria</taxon>
        <taxon>Pseudomonadati</taxon>
        <taxon>Pseudomonadota</taxon>
        <taxon>Alphaproteobacteria</taxon>
        <taxon>Hyphomicrobiales</taxon>
        <taxon>Chelatococcaceae</taxon>
        <taxon>Chelatococcus</taxon>
    </lineage>
</organism>
<dbReference type="Pfam" id="PF00378">
    <property type="entry name" value="ECH_1"/>
    <property type="match status" value="1"/>
</dbReference>
<name>A0A916UV96_9HYPH</name>
<dbReference type="PANTHER" id="PTHR43802">
    <property type="entry name" value="ENOYL-COA HYDRATASE"/>
    <property type="match status" value="1"/>
</dbReference>
<proteinExistence type="inferred from homology"/>
<comment type="similarity">
    <text evidence="1 2">Belongs to the enoyl-CoA hydratase/isomerase family.</text>
</comment>
<dbReference type="PROSITE" id="PS00166">
    <property type="entry name" value="ENOYL_COA_HYDRATASE"/>
    <property type="match status" value="1"/>
</dbReference>